<evidence type="ECO:0000313" key="2">
    <source>
        <dbReference type="Proteomes" id="UP001472677"/>
    </source>
</evidence>
<protein>
    <submittedName>
        <fullName evidence="1">Uncharacterized protein</fullName>
    </submittedName>
</protein>
<dbReference type="Proteomes" id="UP001472677">
    <property type="component" value="Unassembled WGS sequence"/>
</dbReference>
<comment type="caution">
    <text evidence="1">The sequence shown here is derived from an EMBL/GenBank/DDBJ whole genome shotgun (WGS) entry which is preliminary data.</text>
</comment>
<proteinExistence type="predicted"/>
<reference evidence="1 2" key="1">
    <citation type="journal article" date="2024" name="G3 (Bethesda)">
        <title>Genome assembly of Hibiscus sabdariffa L. provides insights into metabolisms of medicinal natural products.</title>
        <authorList>
            <person name="Kim T."/>
        </authorList>
    </citation>
    <scope>NUCLEOTIDE SEQUENCE [LARGE SCALE GENOMIC DNA]</scope>
    <source>
        <strain evidence="1">TK-2024</strain>
        <tissue evidence="1">Old leaves</tissue>
    </source>
</reference>
<gene>
    <name evidence="1" type="ORF">V6N12_009899</name>
</gene>
<sequence>MRALVWVKALRTGSIENVDASWKSPSTFFVDGRSFTHWLGGVMELVSECNSRVVLNWIDIPIARPRVWWETVLELEQEVNSLATLLEIEGAYRTELFKD</sequence>
<name>A0ABR2EC55_9ROSI</name>
<accession>A0ABR2EC55</accession>
<keyword evidence="2" id="KW-1185">Reference proteome</keyword>
<organism evidence="1 2">
    <name type="scientific">Hibiscus sabdariffa</name>
    <name type="common">roselle</name>
    <dbReference type="NCBI Taxonomy" id="183260"/>
    <lineage>
        <taxon>Eukaryota</taxon>
        <taxon>Viridiplantae</taxon>
        <taxon>Streptophyta</taxon>
        <taxon>Embryophyta</taxon>
        <taxon>Tracheophyta</taxon>
        <taxon>Spermatophyta</taxon>
        <taxon>Magnoliopsida</taxon>
        <taxon>eudicotyledons</taxon>
        <taxon>Gunneridae</taxon>
        <taxon>Pentapetalae</taxon>
        <taxon>rosids</taxon>
        <taxon>malvids</taxon>
        <taxon>Malvales</taxon>
        <taxon>Malvaceae</taxon>
        <taxon>Malvoideae</taxon>
        <taxon>Hibiscus</taxon>
    </lineage>
</organism>
<dbReference type="EMBL" id="JBBPBM010000016">
    <property type="protein sequence ID" value="KAK8557670.1"/>
    <property type="molecule type" value="Genomic_DNA"/>
</dbReference>
<evidence type="ECO:0000313" key="1">
    <source>
        <dbReference type="EMBL" id="KAK8557670.1"/>
    </source>
</evidence>